<dbReference type="InterPro" id="IPR050740">
    <property type="entry name" value="Aldehyde_DH_Superfamily"/>
</dbReference>
<reference evidence="3" key="1">
    <citation type="submission" date="2019-10" db="EMBL/GenBank/DDBJ databases">
        <title>Draft genome sequence of Panacibacter sp. KCS-6.</title>
        <authorList>
            <person name="Yim K.J."/>
        </authorList>
    </citation>
    <scope>NUCLEOTIDE SEQUENCE</scope>
    <source>
        <strain evidence="3">KCS-6</strain>
    </source>
</reference>
<organism evidence="3 4">
    <name type="scientific">Limnovirga soli</name>
    <dbReference type="NCBI Taxonomy" id="2656915"/>
    <lineage>
        <taxon>Bacteria</taxon>
        <taxon>Pseudomonadati</taxon>
        <taxon>Bacteroidota</taxon>
        <taxon>Chitinophagia</taxon>
        <taxon>Chitinophagales</taxon>
        <taxon>Chitinophagaceae</taxon>
        <taxon>Limnovirga</taxon>
    </lineage>
</organism>
<protein>
    <submittedName>
        <fullName evidence="3">Aldehyde dehydrogenase family protein</fullName>
    </submittedName>
</protein>
<evidence type="ECO:0000313" key="3">
    <source>
        <dbReference type="EMBL" id="NNV54046.1"/>
    </source>
</evidence>
<dbReference type="InterPro" id="IPR016163">
    <property type="entry name" value="Ald_DH_C"/>
</dbReference>
<evidence type="ECO:0000256" key="1">
    <source>
        <dbReference type="ARBA" id="ARBA00023002"/>
    </source>
</evidence>
<dbReference type="Proteomes" id="UP000598971">
    <property type="component" value="Unassembled WGS sequence"/>
</dbReference>
<dbReference type="RefSeq" id="WP_171605959.1">
    <property type="nucleotide sequence ID" value="NZ_WHPF01000001.1"/>
</dbReference>
<dbReference type="EMBL" id="WHPF01000001">
    <property type="protein sequence ID" value="NNV54046.1"/>
    <property type="molecule type" value="Genomic_DNA"/>
</dbReference>
<dbReference type="PANTHER" id="PTHR43353:SF3">
    <property type="entry name" value="ALDEHYDE DEHYDROGENASE-RELATED"/>
    <property type="match status" value="1"/>
</dbReference>
<feature type="domain" description="Aldehyde dehydrogenase" evidence="2">
    <location>
        <begin position="31"/>
        <end position="468"/>
    </location>
</feature>
<dbReference type="Gene3D" id="3.40.309.10">
    <property type="entry name" value="Aldehyde Dehydrogenase, Chain A, domain 2"/>
    <property type="match status" value="1"/>
</dbReference>
<proteinExistence type="predicted"/>
<dbReference type="PANTHER" id="PTHR43353">
    <property type="entry name" value="SUCCINATE-SEMIALDEHYDE DEHYDROGENASE, MITOCHONDRIAL"/>
    <property type="match status" value="1"/>
</dbReference>
<evidence type="ECO:0000259" key="2">
    <source>
        <dbReference type="Pfam" id="PF00171"/>
    </source>
</evidence>
<dbReference type="GO" id="GO:0016620">
    <property type="term" value="F:oxidoreductase activity, acting on the aldehyde or oxo group of donors, NAD or NADP as acceptor"/>
    <property type="evidence" value="ECO:0007669"/>
    <property type="project" value="InterPro"/>
</dbReference>
<keyword evidence="1" id="KW-0560">Oxidoreductase</keyword>
<dbReference type="InterPro" id="IPR016161">
    <property type="entry name" value="Ald_DH/histidinol_DH"/>
</dbReference>
<dbReference type="SUPFAM" id="SSF53720">
    <property type="entry name" value="ALDH-like"/>
    <property type="match status" value="1"/>
</dbReference>
<evidence type="ECO:0000313" key="4">
    <source>
        <dbReference type="Proteomes" id="UP000598971"/>
    </source>
</evidence>
<dbReference type="CDD" id="cd07129">
    <property type="entry name" value="ALDH_KGSADH"/>
    <property type="match status" value="1"/>
</dbReference>
<dbReference type="Gene3D" id="3.40.605.10">
    <property type="entry name" value="Aldehyde Dehydrogenase, Chain A, domain 1"/>
    <property type="match status" value="1"/>
</dbReference>
<dbReference type="AlphaFoldDB" id="A0A8J8FDQ8"/>
<comment type="caution">
    <text evidence="3">The sequence shown here is derived from an EMBL/GenBank/DDBJ whole genome shotgun (WGS) entry which is preliminary data.</text>
</comment>
<dbReference type="Pfam" id="PF00171">
    <property type="entry name" value="Aldedh"/>
    <property type="match status" value="1"/>
</dbReference>
<accession>A0A8J8FDQ8</accession>
<dbReference type="InterPro" id="IPR015590">
    <property type="entry name" value="Aldehyde_DH_dom"/>
</dbReference>
<dbReference type="InterPro" id="IPR016162">
    <property type="entry name" value="Ald_DH_N"/>
</dbReference>
<dbReference type="InterPro" id="IPR044151">
    <property type="entry name" value="ALDH_KGSADH"/>
</dbReference>
<name>A0A8J8FDQ8_9BACT</name>
<sequence>MITGKNFIGYTASANTSTPFLSTIPGSGNTATPCSFYEATAAEINAAATLAGQAFTIYRQKSPAQKIDFLETIAAIITAQKDELVAMAMHETHLPKPRLDGEVQRTINQIKLFAGFLQEGSWVKAIIDTAQPDRAPLPKPDIRQMQIGIGPVGVFGASNFPFAFSVAGGDTISALAAGCTVVCKAHPGHPATSEMVASIILEAAKTTDMPDGVFSLLQARQNQASIQLVSHPAIKAIGFTGSLTGGKALFDAAAKREEPIPVYAEMGSVNPVFILPEIIQQQPDTLAAKLAASNLLSAGQFCTNPGIIVSIEGPATHQFSQHFSLCIQNAGADDMLTSGIANNYYKHIQQLQQSPLVTALAQGKINDGVLQATPYLFTVSAKTALAQPTLLEEVFGPSSIHIMAANEAELYAVATQLSGQLTTSLWGTETDLAANALLVQILELKAGRIIFNNVPTGVEVTHAMVHGGPYPATTDSKTTSVGTNAIYRFTRAVCYQNCPQHLLPQALQNNNQQQLWRLVNGAYSNDSIE</sequence>
<gene>
    <name evidence="3" type="ORF">GD597_01155</name>
</gene>
<keyword evidence="4" id="KW-1185">Reference proteome</keyword>